<keyword evidence="4" id="KW-0675">Receptor</keyword>
<evidence type="ECO:0000313" key="4">
    <source>
        <dbReference type="RefSeq" id="XP_032830143.1"/>
    </source>
</evidence>
<keyword evidence="3" id="KW-1185">Reference proteome</keyword>
<feature type="compositionally biased region" description="Polar residues" evidence="1">
    <location>
        <begin position="113"/>
        <end position="123"/>
    </location>
</feature>
<evidence type="ECO:0000313" key="3">
    <source>
        <dbReference type="Proteomes" id="UP001318040"/>
    </source>
</evidence>
<dbReference type="Pfam" id="PF00531">
    <property type="entry name" value="Death"/>
    <property type="match status" value="1"/>
</dbReference>
<protein>
    <submittedName>
        <fullName evidence="4">Ectodysplasin-A receptor-associated adapter protein isoform X1</fullName>
    </submittedName>
</protein>
<dbReference type="GO" id="GO:0007165">
    <property type="term" value="P:signal transduction"/>
    <property type="evidence" value="ECO:0007669"/>
    <property type="project" value="InterPro"/>
</dbReference>
<dbReference type="InterPro" id="IPR011029">
    <property type="entry name" value="DEATH-like_dom_sf"/>
</dbReference>
<gene>
    <name evidence="4" type="primary">EDARADD</name>
</gene>
<feature type="region of interest" description="Disordered" evidence="1">
    <location>
        <begin position="22"/>
        <end position="145"/>
    </location>
</feature>
<dbReference type="RefSeq" id="XP_032830143.1">
    <property type="nucleotide sequence ID" value="XM_032974252.1"/>
</dbReference>
<dbReference type="SUPFAM" id="SSF47986">
    <property type="entry name" value="DEATH domain"/>
    <property type="match status" value="1"/>
</dbReference>
<accession>A0AAJ7U5C9</accession>
<evidence type="ECO:0000259" key="2">
    <source>
        <dbReference type="Pfam" id="PF00531"/>
    </source>
</evidence>
<dbReference type="PANTHER" id="PTHR28469:SF1">
    <property type="entry name" value="ECTODYSPLASIN-A RECEPTOR-ASSOCIATED ADAPTER PROTEIN"/>
    <property type="match status" value="1"/>
</dbReference>
<proteinExistence type="predicted"/>
<sequence length="259" mass="28195">MEHDHSGATSTLEHCAAVPAKAAAPAGNGCSSPRRPVESDYRSDAAATLELVTPVQETDPVQGELVTAREKRQSPGLTKEETAPFKETEASNPIAIPGKTPTETPTEKAAESPNGSSGGQSCPNLPPAIDPVTSAPVSLCSGTERPQPTVLDFMDDADAFYRLKAKLDPSHSIIKNWRHVGSRWGLSYDELSLLEERGRGGRSPTEEVLLRNGHRPLAQLVQQCRDLNRIDAALLLQDWVAQTWRRGPRQQEELGHSWR</sequence>
<feature type="compositionally biased region" description="Basic and acidic residues" evidence="1">
    <location>
        <begin position="67"/>
        <end position="89"/>
    </location>
</feature>
<dbReference type="GeneID" id="116953929"/>
<dbReference type="InterPro" id="IPR039200">
    <property type="entry name" value="EDARADD"/>
</dbReference>
<name>A0AAJ7U5C9_PETMA</name>
<dbReference type="AlphaFoldDB" id="A0AAJ7U5C9"/>
<dbReference type="CTD" id="128178"/>
<evidence type="ECO:0000256" key="1">
    <source>
        <dbReference type="SAM" id="MobiDB-lite"/>
    </source>
</evidence>
<dbReference type="Proteomes" id="UP001318040">
    <property type="component" value="Chromosome 53"/>
</dbReference>
<feature type="domain" description="Death" evidence="2">
    <location>
        <begin position="162"/>
        <end position="240"/>
    </location>
</feature>
<dbReference type="InterPro" id="IPR000488">
    <property type="entry name" value="Death_dom"/>
</dbReference>
<reference evidence="4" key="1">
    <citation type="submission" date="2025-08" db="UniProtKB">
        <authorList>
            <consortium name="RefSeq"/>
        </authorList>
    </citation>
    <scope>IDENTIFICATION</scope>
    <source>
        <tissue evidence="4">Sperm</tissue>
    </source>
</reference>
<dbReference type="KEGG" id="pmrn:116953929"/>
<dbReference type="PANTHER" id="PTHR28469">
    <property type="entry name" value="ECTODYSPLASIN-A RECEPTOR-ASSOCIATED ADAPTER PROTEIN"/>
    <property type="match status" value="1"/>
</dbReference>
<organism evidence="3 4">
    <name type="scientific">Petromyzon marinus</name>
    <name type="common">Sea lamprey</name>
    <dbReference type="NCBI Taxonomy" id="7757"/>
    <lineage>
        <taxon>Eukaryota</taxon>
        <taxon>Metazoa</taxon>
        <taxon>Chordata</taxon>
        <taxon>Craniata</taxon>
        <taxon>Vertebrata</taxon>
        <taxon>Cyclostomata</taxon>
        <taxon>Hyperoartia</taxon>
        <taxon>Petromyzontiformes</taxon>
        <taxon>Petromyzontidae</taxon>
        <taxon>Petromyzon</taxon>
    </lineage>
</organism>
<dbReference type="Gene3D" id="1.10.533.10">
    <property type="entry name" value="Death Domain, Fas"/>
    <property type="match status" value="1"/>
</dbReference>